<feature type="domain" description="Teneurin-like YD-shell" evidence="2">
    <location>
        <begin position="853"/>
        <end position="960"/>
    </location>
</feature>
<dbReference type="InterPro" id="IPR006530">
    <property type="entry name" value="YD"/>
</dbReference>
<name>A0ABY6GAY0_9BURK</name>
<evidence type="ECO:0000256" key="1">
    <source>
        <dbReference type="ARBA" id="ARBA00022737"/>
    </source>
</evidence>
<evidence type="ECO:0000313" key="4">
    <source>
        <dbReference type="Proteomes" id="UP001162800"/>
    </source>
</evidence>
<dbReference type="InterPro" id="IPR032871">
    <property type="entry name" value="AHH_dom_containing"/>
</dbReference>
<dbReference type="InterPro" id="IPR056823">
    <property type="entry name" value="TEN-like_YD-shell"/>
</dbReference>
<dbReference type="PANTHER" id="PTHR32305">
    <property type="match status" value="1"/>
</dbReference>
<dbReference type="NCBIfam" id="TIGR03696">
    <property type="entry name" value="Rhs_assc_core"/>
    <property type="match status" value="1"/>
</dbReference>
<dbReference type="Proteomes" id="UP001162800">
    <property type="component" value="Chromosome"/>
</dbReference>
<sequence>MNCKYSAMAHIRWLMARMFYVLISVGAFVGIDPLAQAQYSNITRVSSFEYDADGLLVKEVVEPDSPQDCLSTTYSYDAYGNQQTVSTAVCAGAVGTALASADAARTSSSIFAAQTVVIGGISYFIPEGTFGTSSTNALGQSETREFDPRFGAMTKLVGPNGGTTTWAYDPFGRKTEERRADGTYTRWEYRFCGMPQTDGGAAPCAADSSIGGHSLAWYAVEASYAGNGALLAPKKLQIHDALDRVVRVQTQDFHDQVVVQDTHYTSLGEVLQRSNPYRLQGGAPAWIRFQYDDIGRPVREEVPDSDAPGAAAVTTFGYGGLVITVTNAAGQTRTTHKNAAGQVAKVVDHLGGELVYSYDALGQLIQTNAAGAITKIGYSQRGQKAWMEDPAMGRWEYEYNAFGEMVRQTDGLGRSSTRAYDMLGRMTERAEPDLLSTWHYDKKADGSSCGAGVGKLCEARANNGYERIHTYDALGRPTVTGTRLDSSATAATMGQTYDPVTGRLASKTWPTGYKAEYSYTAGGYVSKVVGGGVAGHSQTVTFEVLAMNAQGAITQYRQGNDITTVKDVDDSTGKLRSVQATLAGQASGNVLHHSYGYDALGNLKTRSDASTGVNESFQYDALNRLGLYTAVGGELPGAQSTQVLYDAAGNIRYKSDAGYYHYDPARPNRLTQITQEPAAGWTAAGAVTAANTGTRRLSYAFDDDRPGAKTVNGTALGNGNLWYTVSQDDANGRHTVRWQTYTSFDMPREIFLGDLTQPANPTATTADRTLSFVYGPEHQRVRQDVQLSANAPSHLQAGTTWYYNGADSQGLAYEKEVRANGTTEHKHYVDAGGITFALYVKREGHPDGKSATSIAYFHHDHLGSIAAVSNEAGAVVERMAYDPWGKRRLPNGTSDTLDALYGASTERGYTLHEHLDEMGLIHMNGRVFDPLVGRFMSADPNIQYPDNLQSHNRYAYVLNNPLLYTDPSGYFRFKLKRVVRVATAIVVAVYAPHMIYSAWAGSAAAAATAAGTTLTSAQVTGMWIGSNIAAGGISGAVSSGSLRGTVSGALTAGLMYGAGSIAPSGFGNVVAHAAVGCVGSAAGGGKCESGAAAGAVGSLFSQYGPSFENIVANTVAHAVAGGVGAVAGGGKFANGAETGAYGYLFNRMLHRGMVGAVPGSGGESVQARNQALAVRLDDFFADFFDQLSYVFKSDSAKLARNMSRDIDQMREPGQHAHHIVAQHNRAKPALAVLERVGMDVNSGFNGVFLDAKYHRNMHTYVYYDAVNQRLEGAGSYAEVAARLSVIRMQLISNTFPTGRN</sequence>
<dbReference type="InterPro" id="IPR031325">
    <property type="entry name" value="RHS_repeat"/>
</dbReference>
<keyword evidence="4" id="KW-1185">Reference proteome</keyword>
<organism evidence="3 4">
    <name type="scientific">Comamonas endophytica</name>
    <dbReference type="NCBI Taxonomy" id="2949090"/>
    <lineage>
        <taxon>Bacteria</taxon>
        <taxon>Pseudomonadati</taxon>
        <taxon>Pseudomonadota</taxon>
        <taxon>Betaproteobacteria</taxon>
        <taxon>Burkholderiales</taxon>
        <taxon>Comamonadaceae</taxon>
        <taxon>Comamonas</taxon>
    </lineage>
</organism>
<dbReference type="Pfam" id="PF05593">
    <property type="entry name" value="RHS_repeat"/>
    <property type="match status" value="3"/>
</dbReference>
<accession>A0ABY6GAY0</accession>
<gene>
    <name evidence="3" type="ORF">M9799_03015</name>
</gene>
<dbReference type="Pfam" id="PF14412">
    <property type="entry name" value="AHH"/>
    <property type="match status" value="1"/>
</dbReference>
<proteinExistence type="predicted"/>
<dbReference type="Pfam" id="PF25023">
    <property type="entry name" value="TEN_YD-shell"/>
    <property type="match status" value="1"/>
</dbReference>
<dbReference type="InterPro" id="IPR050708">
    <property type="entry name" value="T6SS_VgrG/RHS"/>
</dbReference>
<protein>
    <submittedName>
        <fullName evidence="3">AHH domain-containing protein</fullName>
    </submittedName>
</protein>
<evidence type="ECO:0000259" key="2">
    <source>
        <dbReference type="Pfam" id="PF25023"/>
    </source>
</evidence>
<dbReference type="NCBIfam" id="TIGR01643">
    <property type="entry name" value="YD_repeat_2x"/>
    <property type="match status" value="1"/>
</dbReference>
<evidence type="ECO:0000313" key="3">
    <source>
        <dbReference type="EMBL" id="UYG52226.1"/>
    </source>
</evidence>
<dbReference type="PANTHER" id="PTHR32305:SF15">
    <property type="entry name" value="PROTEIN RHSA-RELATED"/>
    <property type="match status" value="1"/>
</dbReference>
<reference evidence="3" key="1">
    <citation type="submission" date="2022-09" db="EMBL/GenBank/DDBJ databases">
        <title>The complete genome of Acidovorax sp. 5MLIR.</title>
        <authorList>
            <person name="Liu L."/>
            <person name="Yue J."/>
            <person name="Yang F."/>
            <person name="Yuan J."/>
            <person name="Li L."/>
        </authorList>
    </citation>
    <scope>NUCLEOTIDE SEQUENCE</scope>
    <source>
        <strain evidence="3">5MLIR</strain>
    </source>
</reference>
<keyword evidence="1" id="KW-0677">Repeat</keyword>
<dbReference type="EMBL" id="CP106881">
    <property type="protein sequence ID" value="UYG52226.1"/>
    <property type="molecule type" value="Genomic_DNA"/>
</dbReference>
<dbReference type="RefSeq" id="WP_231044251.1">
    <property type="nucleotide sequence ID" value="NZ_CP106881.1"/>
</dbReference>
<dbReference type="InterPro" id="IPR022385">
    <property type="entry name" value="Rhs_assc_core"/>
</dbReference>
<dbReference type="Gene3D" id="2.180.10.10">
    <property type="entry name" value="RHS repeat-associated core"/>
    <property type="match status" value="2"/>
</dbReference>